<keyword evidence="2" id="KW-0238">DNA-binding</keyword>
<dbReference type="InterPro" id="IPR002104">
    <property type="entry name" value="Integrase_catalytic"/>
</dbReference>
<dbReference type="PROSITE" id="PS51898">
    <property type="entry name" value="TYR_RECOMBINASE"/>
    <property type="match status" value="1"/>
</dbReference>
<dbReference type="EMBL" id="FNOK01000107">
    <property type="protein sequence ID" value="SDZ57163.1"/>
    <property type="molecule type" value="Genomic_DNA"/>
</dbReference>
<evidence type="ECO:0000256" key="1">
    <source>
        <dbReference type="ARBA" id="ARBA00008857"/>
    </source>
</evidence>
<keyword evidence="7" id="KW-1185">Reference proteome</keyword>
<dbReference type="AlphaFoldDB" id="A0A1H3U3Y5"/>
<proteinExistence type="inferred from homology"/>
<evidence type="ECO:0000259" key="5">
    <source>
        <dbReference type="PROSITE" id="PS51898"/>
    </source>
</evidence>
<reference evidence="7" key="1">
    <citation type="submission" date="2016-10" db="EMBL/GenBank/DDBJ databases">
        <authorList>
            <person name="Varghese N."/>
            <person name="Submissions S."/>
        </authorList>
    </citation>
    <scope>NUCLEOTIDE SEQUENCE [LARGE SCALE GENOMIC DNA]</scope>
    <source>
        <strain evidence="7">CGMCC 4.3530</strain>
    </source>
</reference>
<dbReference type="Gene3D" id="1.10.150.130">
    <property type="match status" value="1"/>
</dbReference>
<dbReference type="STRING" id="418495.SAMN05216215_11075"/>
<name>A0A1H3U3Y5_9PSEU</name>
<dbReference type="InterPro" id="IPR013762">
    <property type="entry name" value="Integrase-like_cat_sf"/>
</dbReference>
<evidence type="ECO:0000256" key="2">
    <source>
        <dbReference type="ARBA" id="ARBA00023125"/>
    </source>
</evidence>
<dbReference type="SUPFAM" id="SSF56349">
    <property type="entry name" value="DNA breaking-rejoining enzymes"/>
    <property type="match status" value="1"/>
</dbReference>
<evidence type="ECO:0000256" key="3">
    <source>
        <dbReference type="ARBA" id="ARBA00023172"/>
    </source>
</evidence>
<feature type="compositionally biased region" description="Basic and acidic residues" evidence="4">
    <location>
        <begin position="15"/>
        <end position="31"/>
    </location>
</feature>
<dbReference type="PANTHER" id="PTHR30349:SF41">
    <property type="entry name" value="INTEGRASE_RECOMBINASE PROTEIN MJ0367-RELATED"/>
    <property type="match status" value="1"/>
</dbReference>
<dbReference type="InterPro" id="IPR011010">
    <property type="entry name" value="DNA_brk_join_enz"/>
</dbReference>
<dbReference type="Pfam" id="PF00589">
    <property type="entry name" value="Phage_integrase"/>
    <property type="match status" value="1"/>
</dbReference>
<dbReference type="OrthoDB" id="1822491at2"/>
<accession>A0A1H3U3Y5</accession>
<dbReference type="Proteomes" id="UP000199529">
    <property type="component" value="Unassembled WGS sequence"/>
</dbReference>
<feature type="region of interest" description="Disordered" evidence="4">
    <location>
        <begin position="394"/>
        <end position="421"/>
    </location>
</feature>
<dbReference type="GO" id="GO:0006310">
    <property type="term" value="P:DNA recombination"/>
    <property type="evidence" value="ECO:0007669"/>
    <property type="project" value="UniProtKB-KW"/>
</dbReference>
<feature type="domain" description="Tyr recombinase" evidence="5">
    <location>
        <begin position="184"/>
        <end position="384"/>
    </location>
</feature>
<comment type="similarity">
    <text evidence="1">Belongs to the 'phage' integrase family.</text>
</comment>
<evidence type="ECO:0000313" key="7">
    <source>
        <dbReference type="Proteomes" id="UP000199529"/>
    </source>
</evidence>
<keyword evidence="3" id="KW-0233">DNA recombination</keyword>
<dbReference type="RefSeq" id="WP_093278799.1">
    <property type="nucleotide sequence ID" value="NZ_FNOK01000107.1"/>
</dbReference>
<feature type="region of interest" description="Disordered" evidence="4">
    <location>
        <begin position="1"/>
        <end position="48"/>
    </location>
</feature>
<sequence>MAWADPLPGGSFRGGYRDSAGKKQYVKDGNGKTRKFGRKKDARDAATEEELKASRRAAIANGSESARISWGAWWDSISDDRDARLSDTNSTEHCIVEKYIRPKWGDVPLNQIITKGSTEKGVQEWVNDVTAGRVDGWKREQRPAPSYVRRIYAVFQASMTIAHDKKILSASPCVGIKLPTKSKRAKPYLDTDRAGKMGEHLREDYRDAVEFSVETGIRPGELCGLHVHSVDRERGWMWVREVLVSRRRVIRPFPKDDDVRAVPLTPKALDIYDRQIDGRDLTRGCGLEHTDGTTCTNALVFLSKRGRPMRPDGIGDCMRRAARKAKIPVAALYAARRGFATRAAEGGLDVFALADVMGHANINQTKEYVQQTHTARARVIAALGETPHLAVIHGTAGANPGADSSQQPPSGTVIEAKENAS</sequence>
<evidence type="ECO:0000256" key="4">
    <source>
        <dbReference type="SAM" id="MobiDB-lite"/>
    </source>
</evidence>
<dbReference type="GO" id="GO:0003677">
    <property type="term" value="F:DNA binding"/>
    <property type="evidence" value="ECO:0007669"/>
    <property type="project" value="UniProtKB-KW"/>
</dbReference>
<dbReference type="PANTHER" id="PTHR30349">
    <property type="entry name" value="PHAGE INTEGRASE-RELATED"/>
    <property type="match status" value="1"/>
</dbReference>
<dbReference type="InterPro" id="IPR050090">
    <property type="entry name" value="Tyrosine_recombinase_XerCD"/>
</dbReference>
<feature type="compositionally biased region" description="Basic and acidic residues" evidence="4">
    <location>
        <begin position="39"/>
        <end position="48"/>
    </location>
</feature>
<gene>
    <name evidence="6" type="ORF">SAMN05216215_11075</name>
</gene>
<protein>
    <submittedName>
        <fullName evidence="6">Site-specific recombinase XerD</fullName>
    </submittedName>
</protein>
<dbReference type="GO" id="GO:0015074">
    <property type="term" value="P:DNA integration"/>
    <property type="evidence" value="ECO:0007669"/>
    <property type="project" value="InterPro"/>
</dbReference>
<dbReference type="Gene3D" id="1.10.443.10">
    <property type="entry name" value="Intergrase catalytic core"/>
    <property type="match status" value="1"/>
</dbReference>
<evidence type="ECO:0000313" key="6">
    <source>
        <dbReference type="EMBL" id="SDZ57163.1"/>
    </source>
</evidence>
<dbReference type="InterPro" id="IPR010998">
    <property type="entry name" value="Integrase_recombinase_N"/>
</dbReference>
<organism evidence="6 7">
    <name type="scientific">Saccharopolyspora shandongensis</name>
    <dbReference type="NCBI Taxonomy" id="418495"/>
    <lineage>
        <taxon>Bacteria</taxon>
        <taxon>Bacillati</taxon>
        <taxon>Actinomycetota</taxon>
        <taxon>Actinomycetes</taxon>
        <taxon>Pseudonocardiales</taxon>
        <taxon>Pseudonocardiaceae</taxon>
        <taxon>Saccharopolyspora</taxon>
    </lineage>
</organism>